<evidence type="ECO:0000256" key="1">
    <source>
        <dbReference type="SAM" id="Coils"/>
    </source>
</evidence>
<keyword evidence="1" id="KW-0175">Coiled coil</keyword>
<reference evidence="2" key="1">
    <citation type="submission" date="2016-09" db="EMBL/GenBank/DDBJ databases">
        <title>Draft genome of thermotolerant cyanobacterium Desertifilum sp. strain IPPAS B-1220.</title>
        <authorList>
            <person name="Sinetova M.A."/>
            <person name="Bolakhan K."/>
            <person name="Zayadan B.K."/>
            <person name="Mironov K.S."/>
            <person name="Ustinova V."/>
            <person name="Kupriyanova E.V."/>
            <person name="Sidorov R.A."/>
            <person name="Skrypnik A.N."/>
            <person name="Gogoleva N.E."/>
            <person name="Gogolev Y.V."/>
            <person name="Los D.A."/>
        </authorList>
    </citation>
    <scope>NUCLEOTIDE SEQUENCE [LARGE SCALE GENOMIC DNA]</scope>
    <source>
        <strain evidence="2">IPPAS B-1220</strain>
    </source>
</reference>
<accession>A0A1E5QRE5</accession>
<sequence>MNTIFTARDVNGLTTSEIDRLESFRYESPNGNFTARREKRKTTDNAYWTAYKRKFGRLRKTYIGDSSQIFGDNLDEIAAKLNASDAEFWMNRPGYVAEKAKRSAGHPEVTQLDTQQLNRVGELTEQLNNATKEIYELTQALIEVKERNFYIERNFQELRARTNPEAIAILEQALTLKPNAGGAIKAAIREALELMKLPNTSTDELPKNSSQSKPKDRPLLKAGTVVRFSRAGVAPANRGQLGTIVEGPDERGIYKLETPEGWACWYPANMFEVVELPKNVE</sequence>
<name>A0A1E5QRE5_9CYAN</name>
<gene>
    <name evidence="2" type="ORF">BH720_00210</name>
</gene>
<feature type="coiled-coil region" evidence="1">
    <location>
        <begin position="120"/>
        <end position="147"/>
    </location>
</feature>
<evidence type="ECO:0000313" key="2">
    <source>
        <dbReference type="EMBL" id="OEJ77249.1"/>
    </source>
</evidence>
<dbReference type="AlphaFoldDB" id="A0A1E5QRE5"/>
<dbReference type="RefSeq" id="WP_069965138.1">
    <property type="nucleotide sequence ID" value="NZ_MJGC02000002.1"/>
</dbReference>
<dbReference type="OrthoDB" id="138331at2"/>
<organism evidence="2">
    <name type="scientific">Desertifilum tharense IPPAS B-1220</name>
    <dbReference type="NCBI Taxonomy" id="1781255"/>
    <lineage>
        <taxon>Bacteria</taxon>
        <taxon>Bacillati</taxon>
        <taxon>Cyanobacteriota</taxon>
        <taxon>Cyanophyceae</taxon>
        <taxon>Desertifilales</taxon>
        <taxon>Desertifilaceae</taxon>
        <taxon>Desertifilum</taxon>
    </lineage>
</organism>
<dbReference type="EMBL" id="MJGC01000008">
    <property type="protein sequence ID" value="OEJ77249.1"/>
    <property type="molecule type" value="Genomic_DNA"/>
</dbReference>
<protein>
    <submittedName>
        <fullName evidence="2">Uncharacterized protein</fullName>
    </submittedName>
</protein>
<comment type="caution">
    <text evidence="2">The sequence shown here is derived from an EMBL/GenBank/DDBJ whole genome shotgun (WGS) entry which is preliminary data.</text>
</comment>
<proteinExistence type="predicted"/>